<gene>
    <name evidence="2" type="ORF">CVV64_01270</name>
</gene>
<dbReference type="AlphaFoldDB" id="A0A2N1PUT5"/>
<dbReference type="EMBL" id="PGXC01000001">
    <property type="protein sequence ID" value="PKK92076.1"/>
    <property type="molecule type" value="Genomic_DNA"/>
</dbReference>
<evidence type="ECO:0000256" key="1">
    <source>
        <dbReference type="SAM" id="Phobius"/>
    </source>
</evidence>
<evidence type="ECO:0000313" key="2">
    <source>
        <dbReference type="EMBL" id="PKK92076.1"/>
    </source>
</evidence>
<organism evidence="2 3">
    <name type="scientific">Candidatus Wallbacteria bacterium HGW-Wallbacteria-1</name>
    <dbReference type="NCBI Taxonomy" id="2013854"/>
    <lineage>
        <taxon>Bacteria</taxon>
        <taxon>Candidatus Walliibacteriota</taxon>
    </lineage>
</organism>
<proteinExistence type="predicted"/>
<feature type="transmembrane region" description="Helical" evidence="1">
    <location>
        <begin position="12"/>
        <end position="30"/>
    </location>
</feature>
<accession>A0A2N1PUT5</accession>
<dbReference type="Proteomes" id="UP000233256">
    <property type="component" value="Unassembled WGS sequence"/>
</dbReference>
<keyword evidence="1" id="KW-1133">Transmembrane helix</keyword>
<keyword evidence="1" id="KW-0472">Membrane</keyword>
<reference evidence="2 3" key="1">
    <citation type="journal article" date="2017" name="ISME J.">
        <title>Potential for microbial H2 and metal transformations associated with novel bacteria and archaea in deep terrestrial subsurface sediments.</title>
        <authorList>
            <person name="Hernsdorf A.W."/>
            <person name="Amano Y."/>
            <person name="Miyakawa K."/>
            <person name="Ise K."/>
            <person name="Suzuki Y."/>
            <person name="Anantharaman K."/>
            <person name="Probst A."/>
            <person name="Burstein D."/>
            <person name="Thomas B.C."/>
            <person name="Banfield J.F."/>
        </authorList>
    </citation>
    <scope>NUCLEOTIDE SEQUENCE [LARGE SCALE GENOMIC DNA]</scope>
    <source>
        <strain evidence="2">HGW-Wallbacteria-1</strain>
    </source>
</reference>
<evidence type="ECO:0000313" key="3">
    <source>
        <dbReference type="Proteomes" id="UP000233256"/>
    </source>
</evidence>
<protein>
    <submittedName>
        <fullName evidence="2">Uncharacterized protein</fullName>
    </submittedName>
</protein>
<keyword evidence="1" id="KW-0812">Transmembrane</keyword>
<name>A0A2N1PUT5_9BACT</name>
<comment type="caution">
    <text evidence="2">The sequence shown here is derived from an EMBL/GenBank/DDBJ whole genome shotgun (WGS) entry which is preliminary data.</text>
</comment>
<sequence>MAIDSLSRQNEKLYQIILVLIIPIITTLSGCSALDSRFPGESGPGSSPGIVSVAITNTAPKSLQTGSLGYTSCKVSVTRAEISPDGSSWFDVCKMAGETVELASPSDAMDKLHLLGEKSFNVAESFSRARVHLRHLSRDSSPPVSYTADPANPLLPLPELIVESQHYFTLAQGKTTMLYFDVDSSQDMSGVMGKSTLSGEVRSMFTNIRLFSYLDPESDRDGVWSNGTIFGYYHDNLLKDETNHQIGTIAYQQDSMEGNYLISTGRWKGLAGNFTVYNDSFAKYGRLLFVLGSGYDSGVWVSDRTKGEGYFSLNSIWPYAKSGIIVDTLGIQRGTITLNEKLSFSKIAGDWYITGEDERGKIFVY</sequence>